<sequence length="66" mass="7700">HKEEHLLEQCCSEDETIQKKDLDRTTPVIAEECPIAQQWWSSPMPRWASCSRKTMKTSFDTLSTVM</sequence>
<reference evidence="1" key="1">
    <citation type="journal article" date="2021" name="Evol. Appl.">
        <title>The genome of the Pyrenean desman and the effects of bottlenecks and inbreeding on the genomic landscape of an endangered species.</title>
        <authorList>
            <person name="Escoda L."/>
            <person name="Castresana J."/>
        </authorList>
    </citation>
    <scope>NUCLEOTIDE SEQUENCE</scope>
    <source>
        <strain evidence="1">IBE-C5619</strain>
    </source>
</reference>
<keyword evidence="2" id="KW-1185">Reference proteome</keyword>
<gene>
    <name evidence="1" type="ORF">J0S82_004360</name>
</gene>
<feature type="non-terminal residue" evidence="1">
    <location>
        <position position="66"/>
    </location>
</feature>
<organism evidence="1 2">
    <name type="scientific">Galemys pyrenaicus</name>
    <name type="common">Iberian desman</name>
    <name type="synonym">Pyrenean desman</name>
    <dbReference type="NCBI Taxonomy" id="202257"/>
    <lineage>
        <taxon>Eukaryota</taxon>
        <taxon>Metazoa</taxon>
        <taxon>Chordata</taxon>
        <taxon>Craniata</taxon>
        <taxon>Vertebrata</taxon>
        <taxon>Euteleostomi</taxon>
        <taxon>Mammalia</taxon>
        <taxon>Eutheria</taxon>
        <taxon>Laurasiatheria</taxon>
        <taxon>Eulipotyphla</taxon>
        <taxon>Talpidae</taxon>
        <taxon>Galemys</taxon>
    </lineage>
</organism>
<name>A0A8J6DXZ7_GALPY</name>
<dbReference type="AlphaFoldDB" id="A0A8J6DXZ7"/>
<dbReference type="EMBL" id="JAGFMF010011386">
    <property type="protein sequence ID" value="KAG8524559.1"/>
    <property type="molecule type" value="Genomic_DNA"/>
</dbReference>
<evidence type="ECO:0000313" key="2">
    <source>
        <dbReference type="Proteomes" id="UP000700334"/>
    </source>
</evidence>
<comment type="caution">
    <text evidence="1">The sequence shown here is derived from an EMBL/GenBank/DDBJ whole genome shotgun (WGS) entry which is preliminary data.</text>
</comment>
<evidence type="ECO:0000313" key="1">
    <source>
        <dbReference type="EMBL" id="KAG8524559.1"/>
    </source>
</evidence>
<protein>
    <submittedName>
        <fullName evidence="1">Uncharacterized protein</fullName>
    </submittedName>
</protein>
<proteinExistence type="predicted"/>
<dbReference type="Proteomes" id="UP000700334">
    <property type="component" value="Unassembled WGS sequence"/>
</dbReference>
<accession>A0A8J6DXZ7</accession>
<feature type="non-terminal residue" evidence="1">
    <location>
        <position position="1"/>
    </location>
</feature>